<keyword evidence="2" id="KW-1185">Reference proteome</keyword>
<protein>
    <submittedName>
        <fullName evidence="1">Uncharacterized protein</fullName>
    </submittedName>
</protein>
<evidence type="ECO:0000313" key="1">
    <source>
        <dbReference type="EMBL" id="KAI3669293.1"/>
    </source>
</evidence>
<evidence type="ECO:0000313" key="2">
    <source>
        <dbReference type="Proteomes" id="UP001055879"/>
    </source>
</evidence>
<name>A0ACB8XLL7_ARCLA</name>
<proteinExistence type="predicted"/>
<reference evidence="2" key="1">
    <citation type="journal article" date="2022" name="Mol. Ecol. Resour.">
        <title>The genomes of chicory, endive, great burdock and yacon provide insights into Asteraceae palaeo-polyploidization history and plant inulin production.</title>
        <authorList>
            <person name="Fan W."/>
            <person name="Wang S."/>
            <person name="Wang H."/>
            <person name="Wang A."/>
            <person name="Jiang F."/>
            <person name="Liu H."/>
            <person name="Zhao H."/>
            <person name="Xu D."/>
            <person name="Zhang Y."/>
        </authorList>
    </citation>
    <scope>NUCLEOTIDE SEQUENCE [LARGE SCALE GENOMIC DNA]</scope>
    <source>
        <strain evidence="2">cv. Niubang</strain>
    </source>
</reference>
<comment type="caution">
    <text evidence="1">The sequence shown here is derived from an EMBL/GenBank/DDBJ whole genome shotgun (WGS) entry which is preliminary data.</text>
</comment>
<dbReference type="EMBL" id="CM042062">
    <property type="protein sequence ID" value="KAI3669293.1"/>
    <property type="molecule type" value="Genomic_DNA"/>
</dbReference>
<organism evidence="1 2">
    <name type="scientific">Arctium lappa</name>
    <name type="common">Greater burdock</name>
    <name type="synonym">Lappa major</name>
    <dbReference type="NCBI Taxonomy" id="4217"/>
    <lineage>
        <taxon>Eukaryota</taxon>
        <taxon>Viridiplantae</taxon>
        <taxon>Streptophyta</taxon>
        <taxon>Embryophyta</taxon>
        <taxon>Tracheophyta</taxon>
        <taxon>Spermatophyta</taxon>
        <taxon>Magnoliopsida</taxon>
        <taxon>eudicotyledons</taxon>
        <taxon>Gunneridae</taxon>
        <taxon>Pentapetalae</taxon>
        <taxon>asterids</taxon>
        <taxon>campanulids</taxon>
        <taxon>Asterales</taxon>
        <taxon>Asteraceae</taxon>
        <taxon>Carduoideae</taxon>
        <taxon>Cardueae</taxon>
        <taxon>Arctiinae</taxon>
        <taxon>Arctium</taxon>
    </lineage>
</organism>
<reference evidence="1 2" key="2">
    <citation type="journal article" date="2022" name="Mol. Ecol. Resour.">
        <title>The genomes of chicory, endive, great burdock and yacon provide insights into Asteraceae paleo-polyploidization history and plant inulin production.</title>
        <authorList>
            <person name="Fan W."/>
            <person name="Wang S."/>
            <person name="Wang H."/>
            <person name="Wang A."/>
            <person name="Jiang F."/>
            <person name="Liu H."/>
            <person name="Zhao H."/>
            <person name="Xu D."/>
            <person name="Zhang Y."/>
        </authorList>
    </citation>
    <scope>NUCLEOTIDE SEQUENCE [LARGE SCALE GENOMIC DNA]</scope>
    <source>
        <strain evidence="2">cv. Niubang</strain>
    </source>
</reference>
<dbReference type="Proteomes" id="UP001055879">
    <property type="component" value="Linkage Group LG16"/>
</dbReference>
<accession>A0ACB8XLL7</accession>
<gene>
    <name evidence="1" type="ORF">L6452_40524</name>
</gene>
<sequence>MRSKPLMRTDLLVAVWVPLAVACVPPKWIFNLSNWDLLAVVVWATIQSHGGVGEQMGRNGNVQESLWKSNPSTLTPPLSPISTMGHRRQL</sequence>